<gene>
    <name evidence="2" type="ORF">HNP38_002385</name>
</gene>
<evidence type="ECO:0000313" key="2">
    <source>
        <dbReference type="EMBL" id="MBB4807081.1"/>
    </source>
</evidence>
<dbReference type="Proteomes" id="UP000592180">
    <property type="component" value="Unassembled WGS sequence"/>
</dbReference>
<evidence type="ECO:0000313" key="3">
    <source>
        <dbReference type="Proteomes" id="UP000592180"/>
    </source>
</evidence>
<accession>A0A840KCG0</accession>
<keyword evidence="1" id="KW-0812">Transmembrane</keyword>
<name>A0A840KCG0_9FLAO</name>
<keyword evidence="3" id="KW-1185">Reference proteome</keyword>
<keyword evidence="1" id="KW-1133">Transmembrane helix</keyword>
<proteinExistence type="predicted"/>
<dbReference type="EMBL" id="JACHLE010000003">
    <property type="protein sequence ID" value="MBB4807081.1"/>
    <property type="molecule type" value="Genomic_DNA"/>
</dbReference>
<dbReference type="AlphaFoldDB" id="A0A840KCG0"/>
<feature type="transmembrane region" description="Helical" evidence="1">
    <location>
        <begin position="54"/>
        <end position="77"/>
    </location>
</feature>
<keyword evidence="1" id="KW-0472">Membrane</keyword>
<protein>
    <submittedName>
        <fullName evidence="2">Uncharacterized protein</fullName>
    </submittedName>
</protein>
<evidence type="ECO:0000256" key="1">
    <source>
        <dbReference type="SAM" id="Phobius"/>
    </source>
</evidence>
<comment type="caution">
    <text evidence="2">The sequence shown here is derived from an EMBL/GenBank/DDBJ whole genome shotgun (WGS) entry which is preliminary data.</text>
</comment>
<sequence>MNVKPFIAWTFVGSLVLLLLCFLLSKFVDCSTPISGIWQEFNSKKSSFCSFVDAVKMLAYGGFIIGAIFTLINYFGFGDKDAHY</sequence>
<organism evidence="2 3">
    <name type="scientific">Chryseobacterium defluvii</name>
    <dbReference type="NCBI Taxonomy" id="160396"/>
    <lineage>
        <taxon>Bacteria</taxon>
        <taxon>Pseudomonadati</taxon>
        <taxon>Bacteroidota</taxon>
        <taxon>Flavobacteriia</taxon>
        <taxon>Flavobacteriales</taxon>
        <taxon>Weeksellaceae</taxon>
        <taxon>Chryseobacterium group</taxon>
        <taxon>Chryseobacterium</taxon>
    </lineage>
</organism>
<reference evidence="2 3" key="1">
    <citation type="submission" date="2020-08" db="EMBL/GenBank/DDBJ databases">
        <title>Functional genomics of gut bacteria from endangered species of beetles.</title>
        <authorList>
            <person name="Carlos-Shanley C."/>
        </authorList>
    </citation>
    <scope>NUCLEOTIDE SEQUENCE [LARGE SCALE GENOMIC DNA]</scope>
    <source>
        <strain evidence="2 3">S00151</strain>
    </source>
</reference>
<dbReference type="RefSeq" id="WP_184189680.1">
    <property type="nucleotide sequence ID" value="NZ_JACHLE010000003.1"/>
</dbReference>